<dbReference type="GO" id="GO:0003677">
    <property type="term" value="F:DNA binding"/>
    <property type="evidence" value="ECO:0007669"/>
    <property type="project" value="TreeGrafter"/>
</dbReference>
<evidence type="ECO:0000313" key="2">
    <source>
        <dbReference type="EMBL" id="OWZ06378.1"/>
    </source>
</evidence>
<organism evidence="2 3">
    <name type="scientific">Phytophthora megakarya</name>
    <dbReference type="NCBI Taxonomy" id="4795"/>
    <lineage>
        <taxon>Eukaryota</taxon>
        <taxon>Sar</taxon>
        <taxon>Stramenopiles</taxon>
        <taxon>Oomycota</taxon>
        <taxon>Peronosporomycetes</taxon>
        <taxon>Peronosporales</taxon>
        <taxon>Peronosporaceae</taxon>
        <taxon>Phytophthora</taxon>
    </lineage>
</organism>
<dbReference type="AlphaFoldDB" id="A0A225VNA1"/>
<dbReference type="EMBL" id="NBNE01003988">
    <property type="protein sequence ID" value="OWZ06378.1"/>
    <property type="molecule type" value="Genomic_DNA"/>
</dbReference>
<dbReference type="PANTHER" id="PTHR19303">
    <property type="entry name" value="TRANSPOSON"/>
    <property type="match status" value="1"/>
</dbReference>
<gene>
    <name evidence="2" type="ORF">PHMEG_00021373</name>
</gene>
<proteinExistence type="predicted"/>
<dbReference type="OrthoDB" id="90455at2759"/>
<comment type="caution">
    <text evidence="2">The sequence shown here is derived from an EMBL/GenBank/DDBJ whole genome shotgun (WGS) entry which is preliminary data.</text>
</comment>
<dbReference type="Pfam" id="PF03184">
    <property type="entry name" value="DDE_1"/>
    <property type="match status" value="1"/>
</dbReference>
<protein>
    <recommendedName>
        <fullName evidence="1">DDE-1 domain-containing protein</fullName>
    </recommendedName>
</protein>
<feature type="domain" description="DDE-1" evidence="1">
    <location>
        <begin position="237"/>
        <end position="396"/>
    </location>
</feature>
<evidence type="ECO:0000313" key="3">
    <source>
        <dbReference type="Proteomes" id="UP000198211"/>
    </source>
</evidence>
<dbReference type="Proteomes" id="UP000198211">
    <property type="component" value="Unassembled WGS sequence"/>
</dbReference>
<evidence type="ECO:0000259" key="1">
    <source>
        <dbReference type="Pfam" id="PF03184"/>
    </source>
</evidence>
<sequence length="404" mass="45799">MSATTSEPPSTALQEAEEIAIACFLDEVYAPAKKRRKHYTIKEKRRVLLAIEGLSQRKAAKIPRWTIDTWRKSKDNIFSFKGSEKTLSQAPGRPEIIPFRGELIVFMKDARRESQPLTASLMAGYIHEEHPGWLDSYAEDKKDRFTAYQSLLRLLQRFAYRHGFVQRTPHGLKEKLENLVEVQNDFAKFFQANYSSYSASQVFNCDETDIYFDAPPGKILAEKGKASAITAQQKHSARLTDGFKLPLLFILRGEPNGTIENVELPTYPKGHVYTVQTKAWMNSRVWKLYLRSLLQQHITRSALLLVDNLECHISGESESIVSEELGAVLQPLPKNATSVCQPLDVGIMGPLKAKLKALWLFENVTATTAKEKRLDTIKRVISAWESIKADTVTSAFYKALKTNF</sequence>
<keyword evidence="3" id="KW-1185">Reference proteome</keyword>
<dbReference type="InterPro" id="IPR050863">
    <property type="entry name" value="CenT-Element_Derived"/>
</dbReference>
<dbReference type="PANTHER" id="PTHR19303:SF57">
    <property type="entry name" value="HTH CENPB-TYPE DOMAIN-CONTAINING PROTEIN"/>
    <property type="match status" value="1"/>
</dbReference>
<reference evidence="3" key="1">
    <citation type="submission" date="2017-03" db="EMBL/GenBank/DDBJ databases">
        <title>Phytopthora megakarya and P. palmivora, two closely related causual agents of cacao black pod achieved similar genome size and gene model numbers by different mechanisms.</title>
        <authorList>
            <person name="Ali S."/>
            <person name="Shao J."/>
            <person name="Larry D.J."/>
            <person name="Kronmiller B."/>
            <person name="Shen D."/>
            <person name="Strem M.D."/>
            <person name="Melnick R.L."/>
            <person name="Guiltinan M.J."/>
            <person name="Tyler B.M."/>
            <person name="Meinhardt L.W."/>
            <person name="Bailey B.A."/>
        </authorList>
    </citation>
    <scope>NUCLEOTIDE SEQUENCE [LARGE SCALE GENOMIC DNA]</scope>
    <source>
        <strain evidence="3">zdho120</strain>
    </source>
</reference>
<name>A0A225VNA1_9STRA</name>
<dbReference type="GO" id="GO:0005634">
    <property type="term" value="C:nucleus"/>
    <property type="evidence" value="ECO:0007669"/>
    <property type="project" value="TreeGrafter"/>
</dbReference>
<accession>A0A225VNA1</accession>
<dbReference type="STRING" id="4795.A0A225VNA1"/>
<dbReference type="InterPro" id="IPR004875">
    <property type="entry name" value="DDE_SF_endonuclease_dom"/>
</dbReference>